<protein>
    <recommendedName>
        <fullName evidence="4">Coiled-coil SMC6 And NSE5 INteracting (CANIN) domain-containing protein</fullName>
    </recommendedName>
</protein>
<sequence>MTWLIEALLVTKRKNDQRFHWQPVKGPTRSSNRLKEVRRLRISPQNLSGASLLNTSHYFALPNAAKSFNLLRVSSERRRLNNPPTHSQHHRDREKQRGFTMDLDGPLDFENEDPLVNPPAAIEKRKKVIGLDDLLSDFYKEKSKVIDKQNKKRKVTKVYDSDDDDELGKVAQLSQCVDECHSQMNEIAGDEDYQEWGLCMFGDQKAPLPIPHLDLDSCCLLKEFMDDQLNLMVGLSVNEGTTFLEGLLVNGWLTKLILTCARVEKLICKWTLNILLYSSKEDLRSSACDFWCSILLSQNEVNGAPVEIKWLPNYQELKEALEIYGFRLNSSQDVELTEADSEFQGPPQNIRAWLKLVTACCQIRCKNPIFSTSQVEQIAEILVLLLLDRGLLGLPLLLQECLTSVVGSFKDEEWVSSCRKIATSLASRVPEDMNCLRIVESVSGVDARSKYLRSSIANQILVVLLDHKDSDENLLSSLMSINVKEKGCNLFKTYIFVVLAENWLFSSKLVEEKPVLKDMWAVFLRNCSCQINSTDLRPYASKVRTKAAYLLQGCSCN</sequence>
<gene>
    <name evidence="2" type="ORF">CARUB_v10022928mg</name>
</gene>
<dbReference type="eggNOG" id="ENOG502QQNM">
    <property type="taxonomic scope" value="Eukaryota"/>
</dbReference>
<keyword evidence="3" id="KW-1185">Reference proteome</keyword>
<name>R0HNK5_9BRAS</name>
<dbReference type="PANTHER" id="PTHR37212:SF2">
    <property type="entry name" value="ACTIN PROTEIN 2_3 COMPLEX SUBUNIT-LIKE PROTEIN"/>
    <property type="match status" value="1"/>
</dbReference>
<evidence type="ECO:0000256" key="1">
    <source>
        <dbReference type="SAM" id="MobiDB-lite"/>
    </source>
</evidence>
<dbReference type="STRING" id="81985.R0HNK5"/>
<reference evidence="3" key="1">
    <citation type="journal article" date="2013" name="Nat. Genet.">
        <title>The Capsella rubella genome and the genomic consequences of rapid mating system evolution.</title>
        <authorList>
            <person name="Slotte T."/>
            <person name="Hazzouri K.M."/>
            <person name="Agren J.A."/>
            <person name="Koenig D."/>
            <person name="Maumus F."/>
            <person name="Guo Y.L."/>
            <person name="Steige K."/>
            <person name="Platts A.E."/>
            <person name="Escobar J.S."/>
            <person name="Newman L.K."/>
            <person name="Wang W."/>
            <person name="Mandakova T."/>
            <person name="Vello E."/>
            <person name="Smith L.M."/>
            <person name="Henz S.R."/>
            <person name="Steffen J."/>
            <person name="Takuno S."/>
            <person name="Brandvain Y."/>
            <person name="Coop G."/>
            <person name="Andolfatto P."/>
            <person name="Hu T.T."/>
            <person name="Blanchette M."/>
            <person name="Clark R.M."/>
            <person name="Quesneville H."/>
            <person name="Nordborg M."/>
            <person name="Gaut B.S."/>
            <person name="Lysak M.A."/>
            <person name="Jenkins J."/>
            <person name="Grimwood J."/>
            <person name="Chapman J."/>
            <person name="Prochnik S."/>
            <person name="Shu S."/>
            <person name="Rokhsar D."/>
            <person name="Schmutz J."/>
            <person name="Weigel D."/>
            <person name="Wright S.I."/>
        </authorList>
    </citation>
    <scope>NUCLEOTIDE SEQUENCE [LARGE SCALE GENOMIC DNA]</scope>
    <source>
        <strain evidence="3">cv. Monte Gargano</strain>
    </source>
</reference>
<proteinExistence type="predicted"/>
<dbReference type="PANTHER" id="PTHR37212">
    <property type="entry name" value="ACTIN PROTEIN 2/3 COMPLEX SUBUNIT-LIKE PROTEIN"/>
    <property type="match status" value="1"/>
</dbReference>
<evidence type="ECO:0000313" key="3">
    <source>
        <dbReference type="Proteomes" id="UP000029121"/>
    </source>
</evidence>
<dbReference type="Proteomes" id="UP000029121">
    <property type="component" value="Unassembled WGS sequence"/>
</dbReference>
<feature type="region of interest" description="Disordered" evidence="1">
    <location>
        <begin position="78"/>
        <end position="97"/>
    </location>
</feature>
<evidence type="ECO:0008006" key="4">
    <source>
        <dbReference type="Google" id="ProtNLM"/>
    </source>
</evidence>
<dbReference type="EMBL" id="KB870808">
    <property type="protein sequence ID" value="EOA26835.1"/>
    <property type="molecule type" value="Genomic_DNA"/>
</dbReference>
<evidence type="ECO:0000313" key="2">
    <source>
        <dbReference type="EMBL" id="EOA26835.1"/>
    </source>
</evidence>
<accession>R0HNK5</accession>
<organism evidence="2 3">
    <name type="scientific">Capsella rubella</name>
    <dbReference type="NCBI Taxonomy" id="81985"/>
    <lineage>
        <taxon>Eukaryota</taxon>
        <taxon>Viridiplantae</taxon>
        <taxon>Streptophyta</taxon>
        <taxon>Embryophyta</taxon>
        <taxon>Tracheophyta</taxon>
        <taxon>Spermatophyta</taxon>
        <taxon>Magnoliopsida</taxon>
        <taxon>eudicotyledons</taxon>
        <taxon>Gunneridae</taxon>
        <taxon>Pentapetalae</taxon>
        <taxon>rosids</taxon>
        <taxon>malvids</taxon>
        <taxon>Brassicales</taxon>
        <taxon>Brassicaceae</taxon>
        <taxon>Camelineae</taxon>
        <taxon>Capsella</taxon>
    </lineage>
</organism>
<dbReference type="AlphaFoldDB" id="R0HNK5"/>